<comment type="caution">
    <text evidence="3">The sequence shown here is derived from an EMBL/GenBank/DDBJ whole genome shotgun (WGS) entry which is preliminary data.</text>
</comment>
<feature type="signal peptide" evidence="2">
    <location>
        <begin position="1"/>
        <end position="23"/>
    </location>
</feature>
<evidence type="ECO:0000256" key="2">
    <source>
        <dbReference type="SAM" id="SignalP"/>
    </source>
</evidence>
<gene>
    <name evidence="3" type="ORF">WNY58_06245</name>
</gene>
<dbReference type="EMBL" id="JBBMRA010000004">
    <property type="protein sequence ID" value="MEM5535988.1"/>
    <property type="molecule type" value="Genomic_DNA"/>
</dbReference>
<name>A0ABU9TQI2_9GAMM</name>
<evidence type="ECO:0000313" key="3">
    <source>
        <dbReference type="EMBL" id="MEM5535988.1"/>
    </source>
</evidence>
<sequence length="82" mass="9694">MDIRRRLNAAILLTAFVSTASYAGDEALIQRCQSIQDSIKQLTYLKRKGGDSKQMNRLHKKRNEYKKQYSEHDCKRIRQHLK</sequence>
<evidence type="ECO:0000256" key="1">
    <source>
        <dbReference type="SAM" id="MobiDB-lite"/>
    </source>
</evidence>
<protein>
    <submittedName>
        <fullName evidence="3">Uncharacterized protein</fullName>
    </submittedName>
</protein>
<organism evidence="3 4">
    <name type="scientific">Neptuniibacter pectenicola</name>
    <dbReference type="NCBI Taxonomy" id="1806669"/>
    <lineage>
        <taxon>Bacteria</taxon>
        <taxon>Pseudomonadati</taxon>
        <taxon>Pseudomonadota</taxon>
        <taxon>Gammaproteobacteria</taxon>
        <taxon>Oceanospirillales</taxon>
        <taxon>Oceanospirillaceae</taxon>
        <taxon>Neptuniibacter</taxon>
    </lineage>
</organism>
<feature type="region of interest" description="Disordered" evidence="1">
    <location>
        <begin position="50"/>
        <end position="82"/>
    </location>
</feature>
<dbReference type="RefSeq" id="WP_067985358.1">
    <property type="nucleotide sequence ID" value="NZ_CAXBCE010000009.1"/>
</dbReference>
<dbReference type="Proteomes" id="UP001449225">
    <property type="component" value="Unassembled WGS sequence"/>
</dbReference>
<proteinExistence type="predicted"/>
<feature type="compositionally biased region" description="Basic and acidic residues" evidence="1">
    <location>
        <begin position="65"/>
        <end position="76"/>
    </location>
</feature>
<accession>A0ABU9TQI2</accession>
<reference evidence="3 4" key="1">
    <citation type="submission" date="2024-03" db="EMBL/GenBank/DDBJ databases">
        <title>Community enrichment and isolation of bacterial strains for fucoidan degradation.</title>
        <authorList>
            <person name="Sichert A."/>
        </authorList>
    </citation>
    <scope>NUCLEOTIDE SEQUENCE [LARGE SCALE GENOMIC DNA]</scope>
    <source>
        <strain evidence="3 4">AS76</strain>
    </source>
</reference>
<keyword evidence="2" id="KW-0732">Signal</keyword>
<evidence type="ECO:0000313" key="4">
    <source>
        <dbReference type="Proteomes" id="UP001449225"/>
    </source>
</evidence>
<keyword evidence="4" id="KW-1185">Reference proteome</keyword>
<feature type="chain" id="PRO_5045059099" evidence="2">
    <location>
        <begin position="24"/>
        <end position="82"/>
    </location>
</feature>